<feature type="compositionally biased region" description="Low complexity" evidence="12">
    <location>
        <begin position="75"/>
        <end position="99"/>
    </location>
</feature>
<sequence>MEGGRRAGRGREEGFRGSPQSRRFRFRRGWAAAMEESPRPMSPLSPSAPSSVGGSMDLNLHIGLPHSRRRRRLGSSATSSAFASSSSSSQELAATQAAADTDIHAPYSPSRVLFADPPYELPPISGVGDDAPAGAYWSLSPSERLHTPYEPHPTPALAEEPLVGGVSGARGDPSRAPFSPSYTPFSATPVDRNEVEFASYEPIFAPVESNTGDGDRSSLTGLSESEFRIRVLIDLRRRLQSIREFRSAMSSIHTTEHDVHSTPSSREGREDPGKNVTGAAGVSFIEGLEEEKKDGGSSVANFECNICLELAKDPVVTCCGHLFCWPCLSQWLHLYCSHMECPVCKGEVDESNITPIYGRGSSEAVPGEQERDAGGPGLRVPPRPRGRRVESWRQQIARPATRRFGEGVSGSWMYLFGEQFWNRNRGLPENAEEGHRQRGFTRLRRRRSMRAGENAENGYSGIGNAEAASDANPNGVSTSSHDQNSINWEWSYLNSADRSGRLAALTARFSSIFGRSASSSNNHFGSPSLLADAQNPGDPVAAIHPSGSSQRVDQLSTSSTIAVIRDDAEVAQAMTEPNSVGSSSSLGRRGRSSFSGSLDVDGCLLHASSRRASPLGLLSLPSRTSADSNPPNGISSFLTKIERQVYCEAANKRSNQLHMELPKRNFQD</sequence>
<dbReference type="SUPFAM" id="SSF57850">
    <property type="entry name" value="RING/U-box"/>
    <property type="match status" value="1"/>
</dbReference>
<dbReference type="AlphaFoldDB" id="A0A843W6J4"/>
<evidence type="ECO:0000256" key="8">
    <source>
        <dbReference type="ARBA" id="ARBA00022833"/>
    </source>
</evidence>
<reference evidence="14" key="1">
    <citation type="submission" date="2017-07" db="EMBL/GenBank/DDBJ databases">
        <title>Taro Niue Genome Assembly and Annotation.</title>
        <authorList>
            <person name="Atibalentja N."/>
            <person name="Keating K."/>
            <person name="Fields C.J."/>
        </authorList>
    </citation>
    <scope>NUCLEOTIDE SEQUENCE</scope>
    <source>
        <strain evidence="14">Niue_2</strain>
        <tissue evidence="14">Leaf</tissue>
    </source>
</reference>
<dbReference type="InterPro" id="IPR013083">
    <property type="entry name" value="Znf_RING/FYVE/PHD"/>
</dbReference>
<dbReference type="InterPro" id="IPR001841">
    <property type="entry name" value="Znf_RING"/>
</dbReference>
<dbReference type="GO" id="GO:0061630">
    <property type="term" value="F:ubiquitin protein ligase activity"/>
    <property type="evidence" value="ECO:0007669"/>
    <property type="project" value="UniProtKB-UniRule"/>
</dbReference>
<feature type="compositionally biased region" description="Basic and acidic residues" evidence="12">
    <location>
        <begin position="254"/>
        <end position="273"/>
    </location>
</feature>
<evidence type="ECO:0000313" key="15">
    <source>
        <dbReference type="Proteomes" id="UP000652761"/>
    </source>
</evidence>
<accession>A0A843W6J4</accession>
<dbReference type="OrthoDB" id="6270329at2759"/>
<feature type="compositionally biased region" description="Polar residues" evidence="12">
    <location>
        <begin position="471"/>
        <end position="482"/>
    </location>
</feature>
<dbReference type="GO" id="GO:0016567">
    <property type="term" value="P:protein ubiquitination"/>
    <property type="evidence" value="ECO:0007669"/>
    <property type="project" value="UniProtKB-UniPathway"/>
</dbReference>
<evidence type="ECO:0000256" key="5">
    <source>
        <dbReference type="ARBA" id="ARBA00022723"/>
    </source>
</evidence>
<keyword evidence="4 11" id="KW-0808">Transferase</keyword>
<dbReference type="CDD" id="cd16534">
    <property type="entry name" value="RING-HC_RNF5-like"/>
    <property type="match status" value="1"/>
</dbReference>
<keyword evidence="15" id="KW-1185">Reference proteome</keyword>
<evidence type="ECO:0000256" key="1">
    <source>
        <dbReference type="ARBA" id="ARBA00000900"/>
    </source>
</evidence>
<evidence type="ECO:0000256" key="7">
    <source>
        <dbReference type="ARBA" id="ARBA00022786"/>
    </source>
</evidence>
<feature type="compositionally biased region" description="Low complexity" evidence="12">
    <location>
        <begin position="42"/>
        <end position="51"/>
    </location>
</feature>
<dbReference type="SMART" id="SM00184">
    <property type="entry name" value="RING"/>
    <property type="match status" value="1"/>
</dbReference>
<dbReference type="UniPathway" id="UPA00143"/>
<keyword evidence="6 10" id="KW-0863">Zinc-finger</keyword>
<evidence type="ECO:0000256" key="4">
    <source>
        <dbReference type="ARBA" id="ARBA00022679"/>
    </source>
</evidence>
<dbReference type="EMBL" id="NMUH01003684">
    <property type="protein sequence ID" value="MQM06663.1"/>
    <property type="molecule type" value="Genomic_DNA"/>
</dbReference>
<keyword evidence="9" id="KW-0472">Membrane</keyword>
<comment type="function">
    <text evidence="11">E3 ubiquitin-protein ligase.</text>
</comment>
<organism evidence="14 15">
    <name type="scientific">Colocasia esculenta</name>
    <name type="common">Wild taro</name>
    <name type="synonym">Arum esculentum</name>
    <dbReference type="NCBI Taxonomy" id="4460"/>
    <lineage>
        <taxon>Eukaryota</taxon>
        <taxon>Viridiplantae</taxon>
        <taxon>Streptophyta</taxon>
        <taxon>Embryophyta</taxon>
        <taxon>Tracheophyta</taxon>
        <taxon>Spermatophyta</taxon>
        <taxon>Magnoliopsida</taxon>
        <taxon>Liliopsida</taxon>
        <taxon>Araceae</taxon>
        <taxon>Aroideae</taxon>
        <taxon>Colocasieae</taxon>
        <taxon>Colocasia</taxon>
    </lineage>
</organism>
<comment type="caution">
    <text evidence="14">The sequence shown here is derived from an EMBL/GenBank/DDBJ whole genome shotgun (WGS) entry which is preliminary data.</text>
</comment>
<dbReference type="InterPro" id="IPR018957">
    <property type="entry name" value="Znf_C3HC4_RING-type"/>
</dbReference>
<dbReference type="GO" id="GO:0008270">
    <property type="term" value="F:zinc ion binding"/>
    <property type="evidence" value="ECO:0007669"/>
    <property type="project" value="UniProtKB-KW"/>
</dbReference>
<feature type="region of interest" description="Disordered" evidence="12">
    <location>
        <begin position="429"/>
        <end position="482"/>
    </location>
</feature>
<dbReference type="PROSITE" id="PS50089">
    <property type="entry name" value="ZF_RING_2"/>
    <property type="match status" value="1"/>
</dbReference>
<feature type="region of interest" description="Disordered" evidence="12">
    <location>
        <begin position="1"/>
        <end position="100"/>
    </location>
</feature>
<dbReference type="InterPro" id="IPR045103">
    <property type="entry name" value="RNF5/RNF185-like"/>
</dbReference>
<dbReference type="Proteomes" id="UP000652761">
    <property type="component" value="Unassembled WGS sequence"/>
</dbReference>
<dbReference type="GO" id="GO:0005789">
    <property type="term" value="C:endoplasmic reticulum membrane"/>
    <property type="evidence" value="ECO:0007669"/>
    <property type="project" value="UniProtKB-SubCell"/>
</dbReference>
<keyword evidence="5 11" id="KW-0479">Metal-binding</keyword>
<keyword evidence="8 11" id="KW-0862">Zinc</keyword>
<name>A0A843W6J4_COLES</name>
<evidence type="ECO:0000256" key="6">
    <source>
        <dbReference type="ARBA" id="ARBA00022771"/>
    </source>
</evidence>
<proteinExistence type="predicted"/>
<comment type="pathway">
    <text evidence="3 11">Protein modification; protein ubiquitination.</text>
</comment>
<feature type="region of interest" description="Disordered" evidence="12">
    <location>
        <begin position="355"/>
        <end position="392"/>
    </location>
</feature>
<dbReference type="GO" id="GO:0006511">
    <property type="term" value="P:ubiquitin-dependent protein catabolic process"/>
    <property type="evidence" value="ECO:0007669"/>
    <property type="project" value="UniProtKB-UniRule"/>
</dbReference>
<feature type="region of interest" description="Disordered" evidence="12">
    <location>
        <begin position="144"/>
        <end position="187"/>
    </location>
</feature>
<dbReference type="InterPro" id="IPR017907">
    <property type="entry name" value="Znf_RING_CS"/>
</dbReference>
<feature type="domain" description="RING-type" evidence="13">
    <location>
        <begin position="304"/>
        <end position="345"/>
    </location>
</feature>
<dbReference type="Pfam" id="PF00097">
    <property type="entry name" value="zf-C3HC4"/>
    <property type="match status" value="1"/>
</dbReference>
<dbReference type="EC" id="2.3.2.27" evidence="11"/>
<evidence type="ECO:0000256" key="11">
    <source>
        <dbReference type="RuleBase" id="RU369090"/>
    </source>
</evidence>
<feature type="region of interest" description="Disordered" evidence="12">
    <location>
        <begin position="253"/>
        <end position="276"/>
    </location>
</feature>
<protein>
    <recommendedName>
        <fullName evidence="11">E3 ubiquitin-protein ligase RMA</fullName>
        <ecNumber evidence="11">2.3.2.27</ecNumber>
    </recommendedName>
    <alternativeName>
        <fullName evidence="11">Protein RING membrane-anchor</fullName>
    </alternativeName>
    <alternativeName>
        <fullName evidence="11">RING-type E3 ubiquitin transferase RMA</fullName>
    </alternativeName>
</protein>
<evidence type="ECO:0000256" key="3">
    <source>
        <dbReference type="ARBA" id="ARBA00004906"/>
    </source>
</evidence>
<comment type="domain">
    <text evidence="11">The RING-type zinc finger domain is responsible for E3 ligase activity.</text>
</comment>
<comment type="catalytic activity">
    <reaction evidence="1 11">
        <text>S-ubiquitinyl-[E2 ubiquitin-conjugating enzyme]-L-cysteine + [acceptor protein]-L-lysine = [E2 ubiquitin-conjugating enzyme]-L-cysteine + N(6)-ubiquitinyl-[acceptor protein]-L-lysine.</text>
        <dbReference type="EC" id="2.3.2.27"/>
    </reaction>
</comment>
<dbReference type="PROSITE" id="PS00518">
    <property type="entry name" value="ZF_RING_1"/>
    <property type="match status" value="1"/>
</dbReference>
<evidence type="ECO:0000256" key="10">
    <source>
        <dbReference type="PROSITE-ProRule" id="PRU00175"/>
    </source>
</evidence>
<keyword evidence="7 11" id="KW-0833">Ubl conjugation pathway</keyword>
<evidence type="ECO:0000256" key="12">
    <source>
        <dbReference type="SAM" id="MobiDB-lite"/>
    </source>
</evidence>
<gene>
    <name evidence="14" type="ORF">Taro_039489</name>
</gene>
<dbReference type="Gene3D" id="3.30.40.10">
    <property type="entry name" value="Zinc/RING finger domain, C3HC4 (zinc finger)"/>
    <property type="match status" value="1"/>
</dbReference>
<feature type="compositionally biased region" description="Basic residues" evidence="12">
    <location>
        <begin position="437"/>
        <end position="449"/>
    </location>
</feature>
<evidence type="ECO:0000256" key="2">
    <source>
        <dbReference type="ARBA" id="ARBA00004308"/>
    </source>
</evidence>
<keyword evidence="11" id="KW-0256">Endoplasmic reticulum</keyword>
<dbReference type="PANTHER" id="PTHR12313">
    <property type="entry name" value="E3 UBIQUITIN-PROTEIN LIGASE RNF5-RELATED"/>
    <property type="match status" value="1"/>
</dbReference>
<comment type="subcellular location">
    <subcellularLocation>
        <location evidence="2">Endomembrane system</location>
    </subcellularLocation>
    <subcellularLocation>
        <location evidence="11">Endoplasmic reticulum membrane</location>
        <topology evidence="11">Single-pass type IV membrane protein</topology>
    </subcellularLocation>
</comment>
<evidence type="ECO:0000259" key="13">
    <source>
        <dbReference type="PROSITE" id="PS50089"/>
    </source>
</evidence>
<evidence type="ECO:0000313" key="14">
    <source>
        <dbReference type="EMBL" id="MQM06663.1"/>
    </source>
</evidence>
<evidence type="ECO:0000256" key="9">
    <source>
        <dbReference type="ARBA" id="ARBA00023136"/>
    </source>
</evidence>